<protein>
    <submittedName>
        <fullName evidence="1">Uncharacterized protein</fullName>
    </submittedName>
</protein>
<evidence type="ECO:0000313" key="2">
    <source>
        <dbReference type="Proteomes" id="UP000784294"/>
    </source>
</evidence>
<comment type="caution">
    <text evidence="1">The sequence shown here is derived from an EMBL/GenBank/DDBJ whole genome shotgun (WGS) entry which is preliminary data.</text>
</comment>
<name>A0A3S5AS70_9PLAT</name>
<evidence type="ECO:0000313" key="1">
    <source>
        <dbReference type="EMBL" id="VEL36471.1"/>
    </source>
</evidence>
<dbReference type="Proteomes" id="UP000784294">
    <property type="component" value="Unassembled WGS sequence"/>
</dbReference>
<sequence length="68" mass="7840">MLSEITEDIDAVANGDLFRLVVEHLLEHWAHEPSVFDMLNQMLKVDLPIRGIAKRLLGEELIARFQEL</sequence>
<accession>A0A3S5AS70</accession>
<reference evidence="1" key="1">
    <citation type="submission" date="2018-11" db="EMBL/GenBank/DDBJ databases">
        <authorList>
            <consortium name="Pathogen Informatics"/>
        </authorList>
    </citation>
    <scope>NUCLEOTIDE SEQUENCE</scope>
</reference>
<dbReference type="AlphaFoldDB" id="A0A3S5AS70"/>
<organism evidence="1 2">
    <name type="scientific">Protopolystoma xenopodis</name>
    <dbReference type="NCBI Taxonomy" id="117903"/>
    <lineage>
        <taxon>Eukaryota</taxon>
        <taxon>Metazoa</taxon>
        <taxon>Spiralia</taxon>
        <taxon>Lophotrochozoa</taxon>
        <taxon>Platyhelminthes</taxon>
        <taxon>Monogenea</taxon>
        <taxon>Polyopisthocotylea</taxon>
        <taxon>Polystomatidea</taxon>
        <taxon>Polystomatidae</taxon>
        <taxon>Protopolystoma</taxon>
    </lineage>
</organism>
<dbReference type="EMBL" id="CAAALY010252296">
    <property type="protein sequence ID" value="VEL36471.1"/>
    <property type="molecule type" value="Genomic_DNA"/>
</dbReference>
<gene>
    <name evidence="1" type="ORF">PXEA_LOCUS29911</name>
</gene>
<keyword evidence="2" id="KW-1185">Reference proteome</keyword>
<proteinExistence type="predicted"/>